<comment type="subcellular location">
    <subcellularLocation>
        <location evidence="1">Cell membrane</location>
        <topology evidence="1">Single-pass membrane protein</topology>
    </subcellularLocation>
</comment>
<keyword evidence="10 11" id="KW-0472">Membrane</keyword>
<evidence type="ECO:0000256" key="9">
    <source>
        <dbReference type="ARBA" id="ARBA00023010"/>
    </source>
</evidence>
<feature type="transmembrane region" description="Helical" evidence="11">
    <location>
        <begin position="12"/>
        <end position="30"/>
    </location>
</feature>
<evidence type="ECO:0000256" key="3">
    <source>
        <dbReference type="ARBA" id="ARBA00014962"/>
    </source>
</evidence>
<dbReference type="EMBL" id="BAABGY010000007">
    <property type="protein sequence ID" value="GAA4327729.1"/>
    <property type="molecule type" value="Genomic_DNA"/>
</dbReference>
<dbReference type="Pfam" id="PF02699">
    <property type="entry name" value="YajC"/>
    <property type="match status" value="1"/>
</dbReference>
<dbReference type="NCBIfam" id="TIGR00739">
    <property type="entry name" value="yajC"/>
    <property type="match status" value="1"/>
</dbReference>
<evidence type="ECO:0000313" key="12">
    <source>
        <dbReference type="EMBL" id="GAA4327729.1"/>
    </source>
</evidence>
<dbReference type="SMART" id="SM01323">
    <property type="entry name" value="YajC"/>
    <property type="match status" value="1"/>
</dbReference>
<keyword evidence="9" id="KW-0811">Translocation</keyword>
<keyword evidence="13" id="KW-1185">Reference proteome</keyword>
<evidence type="ECO:0000256" key="5">
    <source>
        <dbReference type="ARBA" id="ARBA00022475"/>
    </source>
</evidence>
<keyword evidence="8 11" id="KW-1133">Transmembrane helix</keyword>
<name>A0ABP8GNS7_9BACT</name>
<dbReference type="PANTHER" id="PTHR33909:SF1">
    <property type="entry name" value="SEC TRANSLOCON ACCESSORY COMPLEX SUBUNIT YAJC"/>
    <property type="match status" value="1"/>
</dbReference>
<keyword evidence="5" id="KW-1003">Cell membrane</keyword>
<reference evidence="13" key="1">
    <citation type="journal article" date="2019" name="Int. J. Syst. Evol. Microbiol.">
        <title>The Global Catalogue of Microorganisms (GCM) 10K type strain sequencing project: providing services to taxonomists for standard genome sequencing and annotation.</title>
        <authorList>
            <consortium name="The Broad Institute Genomics Platform"/>
            <consortium name="The Broad Institute Genome Sequencing Center for Infectious Disease"/>
            <person name="Wu L."/>
            <person name="Ma J."/>
        </authorList>
    </citation>
    <scope>NUCLEOTIDE SEQUENCE [LARGE SCALE GENOMIC DNA]</scope>
    <source>
        <strain evidence="13">JCM 17919</strain>
    </source>
</reference>
<dbReference type="PANTHER" id="PTHR33909">
    <property type="entry name" value="SEC TRANSLOCON ACCESSORY COMPLEX SUBUNIT YAJC"/>
    <property type="match status" value="1"/>
</dbReference>
<keyword evidence="7" id="KW-0653">Protein transport</keyword>
<evidence type="ECO:0000256" key="1">
    <source>
        <dbReference type="ARBA" id="ARBA00004162"/>
    </source>
</evidence>
<comment type="caution">
    <text evidence="12">The sequence shown here is derived from an EMBL/GenBank/DDBJ whole genome shotgun (WGS) entry which is preliminary data.</text>
</comment>
<sequence>MFLLQAPPGAGYSQFILIGGMILVFWLFFIRPQAKRQKLQKTFISDLQPGDQVVTIAGIHGRISRLNEDGTTFELEVARGYTMRMERSSISMEMTQALKKGVTPAVADKK</sequence>
<evidence type="ECO:0000256" key="7">
    <source>
        <dbReference type="ARBA" id="ARBA00022927"/>
    </source>
</evidence>
<evidence type="ECO:0000256" key="4">
    <source>
        <dbReference type="ARBA" id="ARBA00022448"/>
    </source>
</evidence>
<comment type="similarity">
    <text evidence="2">Belongs to the YajC family.</text>
</comment>
<gene>
    <name evidence="12" type="primary">yajC</name>
    <name evidence="12" type="ORF">GCM10023184_17110</name>
</gene>
<evidence type="ECO:0000256" key="10">
    <source>
        <dbReference type="ARBA" id="ARBA00023136"/>
    </source>
</evidence>
<proteinExistence type="inferred from homology"/>
<keyword evidence="6 11" id="KW-0812">Transmembrane</keyword>
<keyword evidence="4" id="KW-0813">Transport</keyword>
<evidence type="ECO:0000256" key="11">
    <source>
        <dbReference type="SAM" id="Phobius"/>
    </source>
</evidence>
<evidence type="ECO:0000256" key="2">
    <source>
        <dbReference type="ARBA" id="ARBA00006742"/>
    </source>
</evidence>
<protein>
    <recommendedName>
        <fullName evidence="3">Sec translocon accessory complex subunit YajC</fullName>
    </recommendedName>
</protein>
<dbReference type="PRINTS" id="PR01853">
    <property type="entry name" value="YAJCTRNLCASE"/>
</dbReference>
<dbReference type="Proteomes" id="UP001501725">
    <property type="component" value="Unassembled WGS sequence"/>
</dbReference>
<evidence type="ECO:0000313" key="13">
    <source>
        <dbReference type="Proteomes" id="UP001501725"/>
    </source>
</evidence>
<accession>A0ABP8GNS7</accession>
<dbReference type="RefSeq" id="WP_345255097.1">
    <property type="nucleotide sequence ID" value="NZ_BAABGY010000007.1"/>
</dbReference>
<evidence type="ECO:0000256" key="8">
    <source>
        <dbReference type="ARBA" id="ARBA00022989"/>
    </source>
</evidence>
<dbReference type="InterPro" id="IPR003849">
    <property type="entry name" value="Preprotein_translocase_YajC"/>
</dbReference>
<evidence type="ECO:0000256" key="6">
    <source>
        <dbReference type="ARBA" id="ARBA00022692"/>
    </source>
</evidence>
<organism evidence="12 13">
    <name type="scientific">Flaviaesturariibacter amylovorans</name>
    <dbReference type="NCBI Taxonomy" id="1084520"/>
    <lineage>
        <taxon>Bacteria</taxon>
        <taxon>Pseudomonadati</taxon>
        <taxon>Bacteroidota</taxon>
        <taxon>Chitinophagia</taxon>
        <taxon>Chitinophagales</taxon>
        <taxon>Chitinophagaceae</taxon>
        <taxon>Flaviaestuariibacter</taxon>
    </lineage>
</organism>